<evidence type="ECO:0000313" key="5">
    <source>
        <dbReference type="Proteomes" id="UP001138661"/>
    </source>
</evidence>
<dbReference type="CDD" id="cd05941">
    <property type="entry name" value="MCS"/>
    <property type="match status" value="1"/>
</dbReference>
<feature type="domain" description="AMP-binding enzyme C-terminal" evidence="3">
    <location>
        <begin position="413"/>
        <end position="488"/>
    </location>
</feature>
<dbReference type="RefSeq" id="WP_219506221.1">
    <property type="nucleotide sequence ID" value="NZ_JAHXDN010000006.1"/>
</dbReference>
<dbReference type="NCBIfam" id="NF005702">
    <property type="entry name" value="PRK07514.1"/>
    <property type="match status" value="1"/>
</dbReference>
<dbReference type="InterPro" id="IPR025110">
    <property type="entry name" value="AMP-bd_C"/>
</dbReference>
<dbReference type="Pfam" id="PF00501">
    <property type="entry name" value="AMP-binding"/>
    <property type="match status" value="1"/>
</dbReference>
<dbReference type="Proteomes" id="UP001138661">
    <property type="component" value="Unassembled WGS sequence"/>
</dbReference>
<name>A0A9X1K3Z8_9RHOB</name>
<dbReference type="GO" id="GO:0031956">
    <property type="term" value="F:medium-chain fatty acid-CoA ligase activity"/>
    <property type="evidence" value="ECO:0007669"/>
    <property type="project" value="TreeGrafter"/>
</dbReference>
<evidence type="ECO:0000256" key="1">
    <source>
        <dbReference type="ARBA" id="ARBA00006432"/>
    </source>
</evidence>
<dbReference type="AlphaFoldDB" id="A0A9X1K3Z8"/>
<organism evidence="4 5">
    <name type="scientific">Roseobacter insulae</name>
    <dbReference type="NCBI Taxonomy" id="2859783"/>
    <lineage>
        <taxon>Bacteria</taxon>
        <taxon>Pseudomonadati</taxon>
        <taxon>Pseudomonadota</taxon>
        <taxon>Alphaproteobacteria</taxon>
        <taxon>Rhodobacterales</taxon>
        <taxon>Roseobacteraceae</taxon>
        <taxon>Roseobacter</taxon>
    </lineage>
</organism>
<comment type="similarity">
    <text evidence="1">Belongs to the ATP-dependent AMP-binding enzyme family.</text>
</comment>
<gene>
    <name evidence="4" type="ORF">KX928_19970</name>
</gene>
<dbReference type="EMBL" id="JAHXDN010000006">
    <property type="protein sequence ID" value="MBW4710068.1"/>
    <property type="molecule type" value="Genomic_DNA"/>
</dbReference>
<dbReference type="PROSITE" id="PS00455">
    <property type="entry name" value="AMP_BINDING"/>
    <property type="match status" value="1"/>
</dbReference>
<dbReference type="InterPro" id="IPR020845">
    <property type="entry name" value="AMP-binding_CS"/>
</dbReference>
<evidence type="ECO:0000313" key="4">
    <source>
        <dbReference type="EMBL" id="MBW4710068.1"/>
    </source>
</evidence>
<dbReference type="Pfam" id="PF13193">
    <property type="entry name" value="AMP-binding_C"/>
    <property type="match status" value="1"/>
</dbReference>
<evidence type="ECO:0000259" key="3">
    <source>
        <dbReference type="Pfam" id="PF13193"/>
    </source>
</evidence>
<dbReference type="GO" id="GO:0006631">
    <property type="term" value="P:fatty acid metabolic process"/>
    <property type="evidence" value="ECO:0007669"/>
    <property type="project" value="TreeGrafter"/>
</dbReference>
<dbReference type="InterPro" id="IPR000873">
    <property type="entry name" value="AMP-dep_synth/lig_dom"/>
</dbReference>
<keyword evidence="5" id="KW-1185">Reference proteome</keyword>
<sequence>MANPLYDKLFGRHAGKETAFLHLLTGEVVTHAEFVAMAARFANAFAALGVKAGDRLAVQVEKSPQALAAYAACVQSGIIFLPLNTAYTASEVAYFVENSGAALLICDPEKRDGLMPVARFANALLETLGPDGAGSLDERAREQPDHFDTVPRAGDDLAALLYTSGTTGRSKGAMLTQTNLLSNAQTLVDVWRFDKDDVLLHALPIFHTHGLFVATNITLLAGGAMIFVPKFDVDVMIDQLPQATSMMGVPTFYTRLLDDPRFTRALVDHMRLFISGSAPLLAETHAQFETRTGHRILERYGMTETNMNTSNPYDGVRRAGTVGLPLPGVELKITEPSTGRILPRGEIGQIEVRGPNVFKGYWHMPEKTREELRDDGFFITGDLGLIDDMGYVQIVGRNKDLIISGGYNIYPKEIEVLLDDQPGVLESAVVGVPHPDFGETVVGFVVAEKSGAPDLGQITTAVGDKLARFKHPRKLIVLDELPRNTMGKVQKNLLRQDYADLFSS</sequence>
<reference evidence="4" key="1">
    <citation type="submission" date="2021-07" db="EMBL/GenBank/DDBJ databases">
        <title>Roseobacter insulae sp. nov., isolated from a tidal flat.</title>
        <authorList>
            <person name="Park S."/>
            <person name="Yoon J.-H."/>
        </authorList>
    </citation>
    <scope>NUCLEOTIDE SEQUENCE</scope>
    <source>
        <strain evidence="4">YSTF-M11</strain>
    </source>
</reference>
<dbReference type="PANTHER" id="PTHR43201">
    <property type="entry name" value="ACYL-COA SYNTHETASE"/>
    <property type="match status" value="1"/>
</dbReference>
<comment type="caution">
    <text evidence="4">The sequence shown here is derived from an EMBL/GenBank/DDBJ whole genome shotgun (WGS) entry which is preliminary data.</text>
</comment>
<proteinExistence type="inferred from homology"/>
<evidence type="ECO:0000259" key="2">
    <source>
        <dbReference type="Pfam" id="PF00501"/>
    </source>
</evidence>
<dbReference type="PANTHER" id="PTHR43201:SF8">
    <property type="entry name" value="ACYL-COA SYNTHETASE FAMILY MEMBER 3"/>
    <property type="match status" value="1"/>
</dbReference>
<feature type="domain" description="AMP-dependent synthetase/ligase" evidence="2">
    <location>
        <begin position="18"/>
        <end position="362"/>
    </location>
</feature>
<protein>
    <submittedName>
        <fullName evidence="4">Malonyl-CoA synthase</fullName>
    </submittedName>
</protein>
<accession>A0A9X1K3Z8</accession>